<evidence type="ECO:0000256" key="1">
    <source>
        <dbReference type="SAM" id="SignalP"/>
    </source>
</evidence>
<reference evidence="3" key="1">
    <citation type="submission" date="2020-05" db="EMBL/GenBank/DDBJ databases">
        <title>Frigoriglobus tundricola gen. nov., sp. nov., a psychrotolerant cellulolytic planctomycete of the family Gemmataceae with two divergent copies of 16S rRNA gene.</title>
        <authorList>
            <person name="Kulichevskaya I.S."/>
            <person name="Ivanova A.A."/>
            <person name="Naumoff D.G."/>
            <person name="Beletsky A.V."/>
            <person name="Rijpstra W.I.C."/>
            <person name="Sinninghe Damste J.S."/>
            <person name="Mardanov A.V."/>
            <person name="Ravin N.V."/>
            <person name="Dedysh S.N."/>
        </authorList>
    </citation>
    <scope>NUCLEOTIDE SEQUENCE [LARGE SCALE GENOMIC DNA]</scope>
    <source>
        <strain evidence="3">PL17</strain>
    </source>
</reference>
<dbReference type="RefSeq" id="WP_171472355.1">
    <property type="nucleotide sequence ID" value="NZ_CP053452.2"/>
</dbReference>
<keyword evidence="1" id="KW-0732">Signal</keyword>
<dbReference type="EMBL" id="CP053452">
    <property type="protein sequence ID" value="QJW96850.1"/>
    <property type="molecule type" value="Genomic_DNA"/>
</dbReference>
<evidence type="ECO:0000313" key="3">
    <source>
        <dbReference type="Proteomes" id="UP000503447"/>
    </source>
</evidence>
<dbReference type="Proteomes" id="UP000503447">
    <property type="component" value="Chromosome"/>
</dbReference>
<accession>A0A6M5YU12</accession>
<feature type="chain" id="PRO_5026871763" evidence="1">
    <location>
        <begin position="21"/>
        <end position="184"/>
    </location>
</feature>
<feature type="signal peptide" evidence="1">
    <location>
        <begin position="1"/>
        <end position="20"/>
    </location>
</feature>
<evidence type="ECO:0000313" key="2">
    <source>
        <dbReference type="EMBL" id="QJW96850.1"/>
    </source>
</evidence>
<name>A0A6M5YU12_9BACT</name>
<sequence>MLRPLCVIAATSLLIGLSPAADDPPGPKIEVPDVKGLTRRNIQTYSEAGLGYSVGYNAPGFGATVYAYNRAIETIPAGAASEVVKNEVKRAADEIDLARQQGAYKSVKELGMEETVRLGKAEDAPAALRRRYEIEWKDGTRLSEAYVTGYKNHFVKIRITHAPDDKTAPEKIAALLEALGPSLK</sequence>
<gene>
    <name evidence="2" type="ORF">FTUN_4410</name>
</gene>
<organism evidence="2 3">
    <name type="scientific">Frigoriglobus tundricola</name>
    <dbReference type="NCBI Taxonomy" id="2774151"/>
    <lineage>
        <taxon>Bacteria</taxon>
        <taxon>Pseudomonadati</taxon>
        <taxon>Planctomycetota</taxon>
        <taxon>Planctomycetia</taxon>
        <taxon>Gemmatales</taxon>
        <taxon>Gemmataceae</taxon>
        <taxon>Frigoriglobus</taxon>
    </lineage>
</organism>
<keyword evidence="3" id="KW-1185">Reference proteome</keyword>
<dbReference type="KEGG" id="ftj:FTUN_4410"/>
<proteinExistence type="predicted"/>
<dbReference type="AlphaFoldDB" id="A0A6M5YU12"/>
<protein>
    <submittedName>
        <fullName evidence="2">Uncharacterized protein</fullName>
    </submittedName>
</protein>